<dbReference type="EMBL" id="FNXT01001320">
    <property type="protein sequence ID" value="SZX78414.1"/>
    <property type="molecule type" value="Genomic_DNA"/>
</dbReference>
<dbReference type="EMBL" id="FNXT01000895">
    <property type="protein sequence ID" value="SZX68978.1"/>
    <property type="molecule type" value="Genomic_DNA"/>
</dbReference>
<dbReference type="PANTHER" id="PTHR37391">
    <property type="entry name" value="E3 UBIQUITIN-PROTEIN LIGASE"/>
    <property type="match status" value="1"/>
</dbReference>
<dbReference type="SUPFAM" id="SSF48452">
    <property type="entry name" value="TPR-like"/>
    <property type="match status" value="1"/>
</dbReference>
<evidence type="ECO:0000259" key="1">
    <source>
        <dbReference type="Pfam" id="PF20680"/>
    </source>
</evidence>
<keyword evidence="4" id="KW-1185">Reference proteome</keyword>
<evidence type="ECO:0000313" key="3">
    <source>
        <dbReference type="EMBL" id="SZX78414.1"/>
    </source>
</evidence>
<dbReference type="Proteomes" id="UP000256970">
    <property type="component" value="Unassembled WGS sequence"/>
</dbReference>
<dbReference type="InterPro" id="IPR011990">
    <property type="entry name" value="TPR-like_helical_dom_sf"/>
</dbReference>
<dbReference type="Gene3D" id="1.25.40.10">
    <property type="entry name" value="Tetratricopeptide repeat domain"/>
    <property type="match status" value="1"/>
</dbReference>
<organism evidence="2 4">
    <name type="scientific">Tetradesmus obliquus</name>
    <name type="common">Green alga</name>
    <name type="synonym">Acutodesmus obliquus</name>
    <dbReference type="NCBI Taxonomy" id="3088"/>
    <lineage>
        <taxon>Eukaryota</taxon>
        <taxon>Viridiplantae</taxon>
        <taxon>Chlorophyta</taxon>
        <taxon>core chlorophytes</taxon>
        <taxon>Chlorophyceae</taxon>
        <taxon>CS clade</taxon>
        <taxon>Sphaeropleales</taxon>
        <taxon>Scenedesmaceae</taxon>
        <taxon>Tetradesmus</taxon>
    </lineage>
</organism>
<dbReference type="Pfam" id="PF20680">
    <property type="entry name" value="DUF6817"/>
    <property type="match status" value="1"/>
</dbReference>
<reference evidence="2 4" key="1">
    <citation type="submission" date="2016-10" db="EMBL/GenBank/DDBJ databases">
        <authorList>
            <person name="Cai Z."/>
        </authorList>
    </citation>
    <scope>NUCLEOTIDE SEQUENCE [LARGE SCALE GENOMIC DNA]</scope>
</reference>
<evidence type="ECO:0000313" key="4">
    <source>
        <dbReference type="Proteomes" id="UP000256970"/>
    </source>
</evidence>
<dbReference type="AlphaFoldDB" id="A0A383VU05"/>
<gene>
    <name evidence="3" type="ORF">BQ4739_LOCUS18698</name>
    <name evidence="2" type="ORF">BQ4739_LOCUS9288</name>
</gene>
<dbReference type="PANTHER" id="PTHR37391:SF2">
    <property type="entry name" value="E3 UBIQUITIN-PROTEIN LIGASE"/>
    <property type="match status" value="1"/>
</dbReference>
<protein>
    <recommendedName>
        <fullName evidence="1">DUF6817 domain-containing protein</fullName>
    </recommendedName>
</protein>
<evidence type="ECO:0000313" key="2">
    <source>
        <dbReference type="EMBL" id="SZX68978.1"/>
    </source>
</evidence>
<dbReference type="InterPro" id="IPR049202">
    <property type="entry name" value="DUF6817"/>
</dbReference>
<sequence length="386" mass="43235">MAGDEAPQSSAALLPSIVHTFIRQEYSKIDPALPEMLEVLTAVGAAECWHKKSTFKAHLLEVYKILKIWGTDDALARCGLMHSAYSNSFVNLAIFKPDVERSRVAQLIGQEAEALTYRFCVVPRQQLIQVDLLDKLPMGSPDLQVHAGGLTVPHIRTGEPLHVDLLELGQFLVLTMADFAEQLFSWQDCMFSNTDGALRLEGAPDPEPRYLWPGPMLPGLWVSAVSRMGRLLVSCKQQLEAAGDPRAVQLTIPPVFDHCSCILTEQDQQAARDLYWEVVSDMQQQHPQHAQQAAEKLQRVITLNPWVPEPHLMLAQLHIHAKEWGAAREAAGTALKLFAQWGTAWDKRMPWDAWVAWTRVCYEAAVEQRWPQQPLGVLSMGMVQGL</sequence>
<proteinExistence type="predicted"/>
<feature type="domain" description="DUF6817" evidence="1">
    <location>
        <begin position="39"/>
        <end position="124"/>
    </location>
</feature>
<name>A0A383VU05_TETOB</name>
<accession>A0A383VU05</accession>